<dbReference type="GO" id="GO:0004715">
    <property type="term" value="F:non-membrane spanning protein tyrosine kinase activity"/>
    <property type="evidence" value="ECO:0007669"/>
    <property type="project" value="UniProtKB-EC"/>
</dbReference>
<evidence type="ECO:0000256" key="2">
    <source>
        <dbReference type="ARBA" id="ARBA00022553"/>
    </source>
</evidence>
<feature type="domain" description="SH2" evidence="15">
    <location>
        <begin position="91"/>
        <end position="172"/>
    </location>
</feature>
<evidence type="ECO:0000256" key="5">
    <source>
        <dbReference type="ARBA" id="ARBA00022741"/>
    </source>
</evidence>
<dbReference type="EMBL" id="CAJOBA010039345">
    <property type="protein sequence ID" value="CAF4076080.1"/>
    <property type="molecule type" value="Genomic_DNA"/>
</dbReference>
<dbReference type="EC" id="2.7.10.2" evidence="14"/>
<dbReference type="Gene3D" id="3.30.505.10">
    <property type="entry name" value="SH2 domain"/>
    <property type="match status" value="1"/>
</dbReference>
<dbReference type="Gene3D" id="2.30.30.40">
    <property type="entry name" value="SH3 Domains"/>
    <property type="match status" value="1"/>
</dbReference>
<evidence type="ECO:0000256" key="9">
    <source>
        <dbReference type="ARBA" id="ARBA00023288"/>
    </source>
</evidence>
<dbReference type="InterPro" id="IPR001245">
    <property type="entry name" value="Ser-Thr/Tyr_kinase_cat_dom"/>
</dbReference>
<dbReference type="PROSITE" id="PS50011">
    <property type="entry name" value="PROTEIN_KINASE_DOM"/>
    <property type="match status" value="1"/>
</dbReference>
<dbReference type="PROSITE" id="PS50001">
    <property type="entry name" value="SH2"/>
    <property type="match status" value="1"/>
</dbReference>
<dbReference type="FunFam" id="3.30.200.20:FF:000036">
    <property type="entry name" value="Tyrosine-protein kinase"/>
    <property type="match status" value="1"/>
</dbReference>
<evidence type="ECO:0000259" key="15">
    <source>
        <dbReference type="PROSITE" id="PS50001"/>
    </source>
</evidence>
<dbReference type="EMBL" id="CAJNOK010017788">
    <property type="protein sequence ID" value="CAF1270600.1"/>
    <property type="molecule type" value="Genomic_DNA"/>
</dbReference>
<feature type="binding site" evidence="13">
    <location>
        <position position="226"/>
    </location>
    <ligand>
        <name>ATP</name>
        <dbReference type="ChEBI" id="CHEBI:30616"/>
    </ligand>
</feature>
<dbReference type="Proteomes" id="UP000663829">
    <property type="component" value="Unassembled WGS sequence"/>
</dbReference>
<feature type="domain" description="SH3" evidence="16">
    <location>
        <begin position="57"/>
        <end position="137"/>
    </location>
</feature>
<evidence type="ECO:0000256" key="11">
    <source>
        <dbReference type="PROSITE-ProRule" id="PRU00191"/>
    </source>
</evidence>
<comment type="similarity">
    <text evidence="14">Belongs to the protein kinase superfamily. Tyr protein kinase family.</text>
</comment>
<comment type="caution">
    <text evidence="18">The sequence shown here is derived from an EMBL/GenBank/DDBJ whole genome shotgun (WGS) entry which is preliminary data.</text>
</comment>
<dbReference type="PROSITE" id="PS50002">
    <property type="entry name" value="SH3"/>
    <property type="match status" value="1"/>
</dbReference>
<dbReference type="InterPro" id="IPR017441">
    <property type="entry name" value="Protein_kinase_ATP_BS"/>
</dbReference>
<dbReference type="Gene3D" id="1.10.510.10">
    <property type="entry name" value="Transferase(Phosphotransferase) domain 1"/>
    <property type="match status" value="1"/>
</dbReference>
<dbReference type="PRINTS" id="PR00109">
    <property type="entry name" value="TYRKINASE"/>
</dbReference>
<evidence type="ECO:0000256" key="3">
    <source>
        <dbReference type="ARBA" id="ARBA00022679"/>
    </source>
</evidence>
<dbReference type="PRINTS" id="PR00401">
    <property type="entry name" value="SH2DOMAIN"/>
</dbReference>
<dbReference type="EMBL" id="CAJNOQ010000524">
    <property type="protein sequence ID" value="CAF0811189.1"/>
    <property type="molecule type" value="Genomic_DNA"/>
</dbReference>
<evidence type="ECO:0000256" key="14">
    <source>
        <dbReference type="RuleBase" id="RU362096"/>
    </source>
</evidence>
<dbReference type="Pfam" id="PF00018">
    <property type="entry name" value="SH3_1"/>
    <property type="match status" value="1"/>
</dbReference>
<evidence type="ECO:0000256" key="1">
    <source>
        <dbReference type="ARBA" id="ARBA00022443"/>
    </source>
</evidence>
<dbReference type="InterPro" id="IPR020635">
    <property type="entry name" value="Tyr_kinase_cat_dom"/>
</dbReference>
<evidence type="ECO:0000259" key="16">
    <source>
        <dbReference type="PROSITE" id="PS50002"/>
    </source>
</evidence>
<dbReference type="Pfam" id="PF00017">
    <property type="entry name" value="SH2"/>
    <property type="match status" value="1"/>
</dbReference>
<keyword evidence="3 14" id="KW-0808">Transferase</keyword>
<keyword evidence="5 13" id="KW-0547">Nucleotide-binding</keyword>
<protein>
    <recommendedName>
        <fullName evidence="14">Tyrosine-protein kinase</fullName>
        <ecNumber evidence="14">2.7.10.2</ecNumber>
    </recommendedName>
</protein>
<evidence type="ECO:0000256" key="12">
    <source>
        <dbReference type="PROSITE-ProRule" id="PRU00192"/>
    </source>
</evidence>
<dbReference type="EMBL" id="CAJOBC010000523">
    <property type="protein sequence ID" value="CAF3596828.1"/>
    <property type="molecule type" value="Genomic_DNA"/>
</dbReference>
<dbReference type="InterPro" id="IPR036028">
    <property type="entry name" value="SH3-like_dom_sf"/>
</dbReference>
<comment type="catalytic activity">
    <reaction evidence="10 14">
        <text>L-tyrosyl-[protein] + ATP = O-phospho-L-tyrosyl-[protein] + ADP + H(+)</text>
        <dbReference type="Rhea" id="RHEA:10596"/>
        <dbReference type="Rhea" id="RHEA-COMP:10136"/>
        <dbReference type="Rhea" id="RHEA-COMP:20101"/>
        <dbReference type="ChEBI" id="CHEBI:15378"/>
        <dbReference type="ChEBI" id="CHEBI:30616"/>
        <dbReference type="ChEBI" id="CHEBI:46858"/>
        <dbReference type="ChEBI" id="CHEBI:61978"/>
        <dbReference type="ChEBI" id="CHEBI:456216"/>
        <dbReference type="EC" id="2.7.10.2"/>
    </reaction>
</comment>
<dbReference type="FunFam" id="1.10.510.10:FF:000399">
    <property type="entry name" value="Tyrosine-protein kinase"/>
    <property type="match status" value="1"/>
</dbReference>
<keyword evidence="8 14" id="KW-0829">Tyrosine-protein kinase</keyword>
<dbReference type="SUPFAM" id="SSF50044">
    <property type="entry name" value="SH3-domain"/>
    <property type="match status" value="1"/>
</dbReference>
<dbReference type="SMART" id="SM00252">
    <property type="entry name" value="SH2"/>
    <property type="match status" value="1"/>
</dbReference>
<name>A0A813TMD5_9BILA</name>
<evidence type="ECO:0000256" key="8">
    <source>
        <dbReference type="ARBA" id="ARBA00023137"/>
    </source>
</evidence>
<keyword evidence="1 12" id="KW-0728">SH3 domain</keyword>
<dbReference type="InterPro" id="IPR008266">
    <property type="entry name" value="Tyr_kinase_AS"/>
</dbReference>
<dbReference type="InterPro" id="IPR050198">
    <property type="entry name" value="Non-receptor_tyrosine_kinases"/>
</dbReference>
<keyword evidence="4" id="KW-0519">Myristate</keyword>
<dbReference type="Proteomes" id="UP000677228">
    <property type="component" value="Unassembled WGS sequence"/>
</dbReference>
<sequence length="463" mass="52916">MGGCWFSKINVRSRQYKPDVLTISAINRTNSLTQQGVKSLARKNRHQKLNASNKVPINDKLYVAICDYEARTDKDLTFHAGDVLIVLDDRWFHNHVSRKEAERLLLNPANPRGCFLVRNSETATGPYSLSVIDINKERGVHVKHYNICKSDKGYFIADKRVFQSVEELIKHYIVHCAQPKPTTATISKDVWEVPRNSLHFVKKLGQGMFGQVWAGKWNYTIDVAIKTMRVGTMSKQSFVDEANIMKKLRHEKLVQLYAVCTEPPDQPIYIVTELMSNGSLLDYLRKRQYLKLPTLIDMAAQISSGMAYLEHEHYIHRDLAARNVLVGDNNVCKIADFGLARVISEGPYEAKAGTKFPIKWTAPEAAILGKFSIKSDVWSFGILLYELVSHGQVPYPSMGNREALDQIQRGYRMPRIESCPVQIYEYMLCCWDINPVNRPTFEHLHTFFDDYIASAGPQYHAQN</sequence>
<dbReference type="PROSITE" id="PS00109">
    <property type="entry name" value="PROTEIN_KINASE_TYR"/>
    <property type="match status" value="1"/>
</dbReference>
<organism evidence="18 22">
    <name type="scientific">Didymodactylos carnosus</name>
    <dbReference type="NCBI Taxonomy" id="1234261"/>
    <lineage>
        <taxon>Eukaryota</taxon>
        <taxon>Metazoa</taxon>
        <taxon>Spiralia</taxon>
        <taxon>Gnathifera</taxon>
        <taxon>Rotifera</taxon>
        <taxon>Eurotatoria</taxon>
        <taxon>Bdelloidea</taxon>
        <taxon>Philodinida</taxon>
        <taxon>Philodinidae</taxon>
        <taxon>Didymodactylos</taxon>
    </lineage>
</organism>
<keyword evidence="9" id="KW-0449">Lipoprotein</keyword>
<dbReference type="PROSITE" id="PS00107">
    <property type="entry name" value="PROTEIN_KINASE_ATP"/>
    <property type="match status" value="1"/>
</dbReference>
<dbReference type="CDD" id="cd05034">
    <property type="entry name" value="PTKc_Src_like"/>
    <property type="match status" value="1"/>
</dbReference>
<dbReference type="InterPro" id="IPR036860">
    <property type="entry name" value="SH2_dom_sf"/>
</dbReference>
<dbReference type="InterPro" id="IPR001452">
    <property type="entry name" value="SH3_domain"/>
</dbReference>
<evidence type="ECO:0000256" key="4">
    <source>
        <dbReference type="ARBA" id="ARBA00022707"/>
    </source>
</evidence>
<keyword evidence="6 14" id="KW-0418">Kinase</keyword>
<evidence type="ECO:0000313" key="21">
    <source>
        <dbReference type="EMBL" id="CAF4076080.1"/>
    </source>
</evidence>
<dbReference type="Proteomes" id="UP000682733">
    <property type="component" value="Unassembled WGS sequence"/>
</dbReference>
<evidence type="ECO:0000259" key="17">
    <source>
        <dbReference type="PROSITE" id="PS50011"/>
    </source>
</evidence>
<evidence type="ECO:0000313" key="22">
    <source>
        <dbReference type="Proteomes" id="UP000663829"/>
    </source>
</evidence>
<dbReference type="InterPro" id="IPR000719">
    <property type="entry name" value="Prot_kinase_dom"/>
</dbReference>
<evidence type="ECO:0000313" key="18">
    <source>
        <dbReference type="EMBL" id="CAF0811189.1"/>
    </source>
</evidence>
<dbReference type="InterPro" id="IPR000980">
    <property type="entry name" value="SH2"/>
</dbReference>
<evidence type="ECO:0000313" key="20">
    <source>
        <dbReference type="EMBL" id="CAF3596828.1"/>
    </source>
</evidence>
<dbReference type="Pfam" id="PF07714">
    <property type="entry name" value="PK_Tyr_Ser-Thr"/>
    <property type="match status" value="1"/>
</dbReference>
<evidence type="ECO:0000256" key="7">
    <source>
        <dbReference type="ARBA" id="ARBA00022840"/>
    </source>
</evidence>
<dbReference type="GO" id="GO:0005524">
    <property type="term" value="F:ATP binding"/>
    <property type="evidence" value="ECO:0007669"/>
    <property type="project" value="UniProtKB-UniRule"/>
</dbReference>
<evidence type="ECO:0000256" key="10">
    <source>
        <dbReference type="ARBA" id="ARBA00051245"/>
    </source>
</evidence>
<feature type="domain" description="Protein kinase" evidence="17">
    <location>
        <begin position="198"/>
        <end position="448"/>
    </location>
</feature>
<keyword evidence="11" id="KW-0727">SH2 domain</keyword>
<dbReference type="SUPFAM" id="SSF56112">
    <property type="entry name" value="Protein kinase-like (PK-like)"/>
    <property type="match status" value="1"/>
</dbReference>
<dbReference type="SUPFAM" id="SSF55550">
    <property type="entry name" value="SH2 domain"/>
    <property type="match status" value="1"/>
</dbReference>
<evidence type="ECO:0000256" key="13">
    <source>
        <dbReference type="PROSITE-ProRule" id="PRU10141"/>
    </source>
</evidence>
<keyword evidence="2" id="KW-0597">Phosphoprotein</keyword>
<dbReference type="OrthoDB" id="4062651at2759"/>
<dbReference type="AlphaFoldDB" id="A0A813TMD5"/>
<evidence type="ECO:0000313" key="19">
    <source>
        <dbReference type="EMBL" id="CAF1270600.1"/>
    </source>
</evidence>
<dbReference type="SMART" id="SM00219">
    <property type="entry name" value="TyrKc"/>
    <property type="match status" value="1"/>
</dbReference>
<proteinExistence type="inferred from homology"/>
<dbReference type="Proteomes" id="UP000681722">
    <property type="component" value="Unassembled WGS sequence"/>
</dbReference>
<reference evidence="18" key="1">
    <citation type="submission" date="2021-02" db="EMBL/GenBank/DDBJ databases">
        <authorList>
            <person name="Nowell W R."/>
        </authorList>
    </citation>
    <scope>NUCLEOTIDE SEQUENCE</scope>
</reference>
<keyword evidence="7 13" id="KW-0067">ATP-binding</keyword>
<keyword evidence="22" id="KW-1185">Reference proteome</keyword>
<dbReference type="InterPro" id="IPR011009">
    <property type="entry name" value="Kinase-like_dom_sf"/>
</dbReference>
<accession>A0A813TMD5</accession>
<dbReference type="PANTHER" id="PTHR24418">
    <property type="entry name" value="TYROSINE-PROTEIN KINASE"/>
    <property type="match status" value="1"/>
</dbReference>
<evidence type="ECO:0000256" key="6">
    <source>
        <dbReference type="ARBA" id="ARBA00022777"/>
    </source>
</evidence>
<gene>
    <name evidence="18" type="ORF">GPM918_LOCUS4038</name>
    <name evidence="19" type="ORF">OVA965_LOCUS27166</name>
    <name evidence="20" type="ORF">SRO942_LOCUS4037</name>
    <name evidence="21" type="ORF">TMI583_LOCUS27907</name>
</gene>